<evidence type="ECO:0000256" key="1">
    <source>
        <dbReference type="SAM" id="MobiDB-lite"/>
    </source>
</evidence>
<feature type="region of interest" description="Disordered" evidence="1">
    <location>
        <begin position="1"/>
        <end position="33"/>
    </location>
</feature>
<dbReference type="EMBL" id="LCIH01000002">
    <property type="protein sequence ID" value="KKT52380.1"/>
    <property type="molecule type" value="Genomic_DNA"/>
</dbReference>
<dbReference type="Proteomes" id="UP000034006">
    <property type="component" value="Unassembled WGS sequence"/>
</dbReference>
<dbReference type="STRING" id="1618387.UW44_C0002G0046"/>
<feature type="compositionally biased region" description="Basic and acidic residues" evidence="1">
    <location>
        <begin position="19"/>
        <end position="33"/>
    </location>
</feature>
<comment type="caution">
    <text evidence="2">The sequence shown here is derived from an EMBL/GenBank/DDBJ whole genome shotgun (WGS) entry which is preliminary data.</text>
</comment>
<protein>
    <submittedName>
        <fullName evidence="2">Uncharacterized protein</fullName>
    </submittedName>
</protein>
<gene>
    <name evidence="2" type="ORF">UW44_C0002G0046</name>
</gene>
<evidence type="ECO:0000313" key="2">
    <source>
        <dbReference type="EMBL" id="KKT52380.1"/>
    </source>
</evidence>
<sequence>MPRDKENSGNNAFYTPGDLNHRTIDTGNDNRHNGDIVIGGEDKGGNTFLASGKITIEGRPYSEILEEQKLRRLNRDLITFSTDGNLPLLLYSLHQAEIPLDLARLKAQYEKNKASEAPTWEQLVGFMDVEDIPYEKMIDEVRLGRLNKQLGWLADGKTNFEDFKGSLEAFGIPYSERQLRILLEKLGGKTWDQAKVS</sequence>
<organism evidence="2 3">
    <name type="scientific">Candidatus Collierbacteria bacterium GW2011_GWB2_44_22</name>
    <dbReference type="NCBI Taxonomy" id="1618387"/>
    <lineage>
        <taxon>Bacteria</taxon>
        <taxon>Candidatus Collieribacteriota</taxon>
    </lineage>
</organism>
<accession>A0A0G1HZI1</accession>
<dbReference type="AlphaFoldDB" id="A0A0G1HZI1"/>
<evidence type="ECO:0000313" key="3">
    <source>
        <dbReference type="Proteomes" id="UP000034006"/>
    </source>
</evidence>
<proteinExistence type="predicted"/>
<name>A0A0G1HZI1_9BACT</name>
<reference evidence="2 3" key="1">
    <citation type="journal article" date="2015" name="Nature">
        <title>rRNA introns, odd ribosomes, and small enigmatic genomes across a large radiation of phyla.</title>
        <authorList>
            <person name="Brown C.T."/>
            <person name="Hug L.A."/>
            <person name="Thomas B.C."/>
            <person name="Sharon I."/>
            <person name="Castelle C.J."/>
            <person name="Singh A."/>
            <person name="Wilkins M.J."/>
            <person name="Williams K.H."/>
            <person name="Banfield J.F."/>
        </authorList>
    </citation>
    <scope>NUCLEOTIDE SEQUENCE [LARGE SCALE GENOMIC DNA]</scope>
</reference>